<accession>A0A9P4K3V2</accession>
<protein>
    <recommendedName>
        <fullName evidence="1">F-box domain-containing protein</fullName>
    </recommendedName>
</protein>
<comment type="caution">
    <text evidence="2">The sequence shown here is derived from an EMBL/GenBank/DDBJ whole genome shotgun (WGS) entry which is preliminary data.</text>
</comment>
<dbReference type="InterPro" id="IPR001810">
    <property type="entry name" value="F-box_dom"/>
</dbReference>
<feature type="domain" description="F-box" evidence="1">
    <location>
        <begin position="43"/>
        <end position="89"/>
    </location>
</feature>
<sequence length="458" mass="53461">MLSDCNDNAPLPAYLARHINLDFDSDDIAAFITSIESSQRSSPATLPQLPAEILILILENVPVDFILEFRLVCRGFRDVIDTKVFFSYLPRIELIGYAGPYTPLPTILPAGFGYNLSEEDYERLHLLRSQFERMDCRWNGAREGGKWGATHAIFRLDDSWFDALEEVEVSVNRSDLEDVLFNQLGYFEGRDDHGALHWCLKLDHAVLDLDFSSEAMLSGGELSLSLFEVNIIERTVMVSWKEMLWQFLKLESFIRKKMEETQSLPKYTFSHREDSLRAVRRQWLRSKLDLGNRKHREFEWAMNNTLIPLFGKKDHDEAEPPWHEYKFAEDDAARVLMRLRREATLSLKKLSHLQQLAKERENMAKEHQTMSNLFAAWKKNIYSMGPIIWRSSLQEKVPINPTAWTEDIIAREERRINRWRSQQKTIEQLMLVLESSNATMEIEDSFDNPTGEFEFSNI</sequence>
<evidence type="ECO:0000313" key="2">
    <source>
        <dbReference type="EMBL" id="KAF2260373.1"/>
    </source>
</evidence>
<gene>
    <name evidence="2" type="ORF">CC78DRAFT_28721</name>
</gene>
<dbReference type="SUPFAM" id="SSF81383">
    <property type="entry name" value="F-box domain"/>
    <property type="match status" value="1"/>
</dbReference>
<dbReference type="Gene3D" id="1.20.1280.50">
    <property type="match status" value="1"/>
</dbReference>
<dbReference type="PROSITE" id="PS50181">
    <property type="entry name" value="FBOX"/>
    <property type="match status" value="1"/>
</dbReference>
<dbReference type="SMART" id="SM00256">
    <property type="entry name" value="FBOX"/>
    <property type="match status" value="1"/>
</dbReference>
<dbReference type="EMBL" id="ML986683">
    <property type="protein sequence ID" value="KAF2260373.1"/>
    <property type="molecule type" value="Genomic_DNA"/>
</dbReference>
<organism evidence="2 3">
    <name type="scientific">Lojkania enalia</name>
    <dbReference type="NCBI Taxonomy" id="147567"/>
    <lineage>
        <taxon>Eukaryota</taxon>
        <taxon>Fungi</taxon>
        <taxon>Dikarya</taxon>
        <taxon>Ascomycota</taxon>
        <taxon>Pezizomycotina</taxon>
        <taxon>Dothideomycetes</taxon>
        <taxon>Pleosporomycetidae</taxon>
        <taxon>Pleosporales</taxon>
        <taxon>Pleosporales incertae sedis</taxon>
        <taxon>Lojkania</taxon>
    </lineage>
</organism>
<dbReference type="AlphaFoldDB" id="A0A9P4K3V2"/>
<dbReference type="Proteomes" id="UP000800093">
    <property type="component" value="Unassembled WGS sequence"/>
</dbReference>
<dbReference type="OrthoDB" id="3695298at2759"/>
<dbReference type="InterPro" id="IPR036047">
    <property type="entry name" value="F-box-like_dom_sf"/>
</dbReference>
<name>A0A9P4K3V2_9PLEO</name>
<dbReference type="Pfam" id="PF00646">
    <property type="entry name" value="F-box"/>
    <property type="match status" value="1"/>
</dbReference>
<proteinExistence type="predicted"/>
<evidence type="ECO:0000313" key="3">
    <source>
        <dbReference type="Proteomes" id="UP000800093"/>
    </source>
</evidence>
<keyword evidence="3" id="KW-1185">Reference proteome</keyword>
<reference evidence="3" key="1">
    <citation type="journal article" date="2020" name="Stud. Mycol.">
        <title>101 Dothideomycetes genomes: A test case for predicting lifestyles and emergence of pathogens.</title>
        <authorList>
            <person name="Haridas S."/>
            <person name="Albert R."/>
            <person name="Binder M."/>
            <person name="Bloem J."/>
            <person name="LaButti K."/>
            <person name="Salamov A."/>
            <person name="Andreopoulos B."/>
            <person name="Baker S."/>
            <person name="Barry K."/>
            <person name="Bills G."/>
            <person name="Bluhm B."/>
            <person name="Cannon C."/>
            <person name="Castanera R."/>
            <person name="Culley D."/>
            <person name="Daum C."/>
            <person name="Ezra D."/>
            <person name="Gonzalez J."/>
            <person name="Henrissat B."/>
            <person name="Kuo A."/>
            <person name="Liang C."/>
            <person name="Lipzen A."/>
            <person name="Lutzoni F."/>
            <person name="Magnuson J."/>
            <person name="Mondo S."/>
            <person name="Nolan M."/>
            <person name="Ohm R."/>
            <person name="Pangilinan J."/>
            <person name="Park H.-J."/>
            <person name="Ramirez L."/>
            <person name="Alfaro M."/>
            <person name="Sun H."/>
            <person name="Tritt A."/>
            <person name="Yoshinaga Y."/>
            <person name="Zwiers L.-H."/>
            <person name="Turgeon B."/>
            <person name="Goodwin S."/>
            <person name="Spatafora J."/>
            <person name="Crous P."/>
            <person name="Grigoriev I."/>
        </authorList>
    </citation>
    <scope>NUCLEOTIDE SEQUENCE [LARGE SCALE GENOMIC DNA]</scope>
    <source>
        <strain evidence="3">CBS 304.66</strain>
    </source>
</reference>
<evidence type="ECO:0000259" key="1">
    <source>
        <dbReference type="PROSITE" id="PS50181"/>
    </source>
</evidence>